<organism evidence="1 2">
    <name type="scientific">Phytophthora fragariae</name>
    <dbReference type="NCBI Taxonomy" id="53985"/>
    <lineage>
        <taxon>Eukaryota</taxon>
        <taxon>Sar</taxon>
        <taxon>Stramenopiles</taxon>
        <taxon>Oomycota</taxon>
        <taxon>Peronosporomycetes</taxon>
        <taxon>Peronosporales</taxon>
        <taxon>Peronosporaceae</taxon>
        <taxon>Phytophthora</taxon>
    </lineage>
</organism>
<protein>
    <submittedName>
        <fullName evidence="1">Uncharacterized protein</fullName>
    </submittedName>
</protein>
<dbReference type="AlphaFoldDB" id="A0A6G0Q552"/>
<dbReference type="EMBL" id="QXFY01005913">
    <property type="protein sequence ID" value="KAE9270458.1"/>
    <property type="molecule type" value="Genomic_DNA"/>
</dbReference>
<sequence>MPIGWNVTMQLDCANDEGETSRRNVPGQIMDRQDCVGSRGVFKGSVRFRNGVEKLFEVDQLAELIYNSDRDGLNITGTLFQDTLLTINT</sequence>
<evidence type="ECO:0000313" key="2">
    <source>
        <dbReference type="Proteomes" id="UP000486351"/>
    </source>
</evidence>
<name>A0A6G0Q552_9STRA</name>
<proteinExistence type="predicted"/>
<dbReference type="Proteomes" id="UP000486351">
    <property type="component" value="Unassembled WGS sequence"/>
</dbReference>
<reference evidence="1 2" key="1">
    <citation type="submission" date="2018-09" db="EMBL/GenBank/DDBJ databases">
        <title>Genomic investigation of the strawberry pathogen Phytophthora fragariae indicates pathogenicity is determined by transcriptional variation in three key races.</title>
        <authorList>
            <person name="Adams T.M."/>
            <person name="Armitage A.D."/>
            <person name="Sobczyk M.K."/>
            <person name="Bates H.J."/>
            <person name="Dunwell J.M."/>
            <person name="Nellist C.F."/>
            <person name="Harrison R.J."/>
        </authorList>
    </citation>
    <scope>NUCLEOTIDE SEQUENCE [LARGE SCALE GENOMIC DNA]</scope>
    <source>
        <strain evidence="1 2">NOV-77</strain>
    </source>
</reference>
<evidence type="ECO:0000313" key="1">
    <source>
        <dbReference type="EMBL" id="KAE9270458.1"/>
    </source>
</evidence>
<gene>
    <name evidence="1" type="ORF">PF008_g30612</name>
</gene>
<comment type="caution">
    <text evidence="1">The sequence shown here is derived from an EMBL/GenBank/DDBJ whole genome shotgun (WGS) entry which is preliminary data.</text>
</comment>
<accession>A0A6G0Q552</accession>